<dbReference type="RefSeq" id="WP_011415694.1">
    <property type="nucleotide sequence ID" value="NC_007722.1"/>
</dbReference>
<sequence length="146" mass="15263">MSDFRRLSESMLASPQIAASDIAAARDAGVTLIVNNRPDGEEPDQPDGAEIESAAREAGIYYVAIPVTSAGFSEPQVEAMRDALDGSEGTVLGYCRSGTRSTLLWSLAQARAGIDPDAIAEAARAAGYDVSPVRPAMDMFAARAKG</sequence>
<dbReference type="NCBIfam" id="TIGR01244">
    <property type="entry name" value="TIGR01244 family sulfur transferase"/>
    <property type="match status" value="1"/>
</dbReference>
<dbReference type="OrthoDB" id="9805710at2"/>
<gene>
    <name evidence="2" type="ordered locus">ELI_13900</name>
</gene>
<dbReference type="Proteomes" id="UP000008808">
    <property type="component" value="Chromosome"/>
</dbReference>
<proteinExistence type="predicted"/>
<dbReference type="STRING" id="314225.ELI_13900"/>
<reference evidence="3" key="1">
    <citation type="journal article" date="2009" name="J. Bacteriol.">
        <title>Complete genome sequence of Erythrobacter litoralis HTCC2594.</title>
        <authorList>
            <person name="Oh H.M."/>
            <person name="Giovannoni S.J."/>
            <person name="Ferriera S."/>
            <person name="Johnson J."/>
            <person name="Cho J.C."/>
        </authorList>
    </citation>
    <scope>NUCLEOTIDE SEQUENCE [LARGE SCALE GENOMIC DNA]</scope>
    <source>
        <strain evidence="3">HTCC2594</strain>
    </source>
</reference>
<dbReference type="Pfam" id="PF04273">
    <property type="entry name" value="BLH_phosphatase"/>
    <property type="match status" value="1"/>
</dbReference>
<organism evidence="2 3">
    <name type="scientific">Erythrobacter litoralis (strain HTCC2594)</name>
    <dbReference type="NCBI Taxonomy" id="314225"/>
    <lineage>
        <taxon>Bacteria</taxon>
        <taxon>Pseudomonadati</taxon>
        <taxon>Pseudomonadota</taxon>
        <taxon>Alphaproteobacteria</taxon>
        <taxon>Sphingomonadales</taxon>
        <taxon>Erythrobacteraceae</taxon>
        <taxon>Erythrobacter/Porphyrobacter group</taxon>
        <taxon>Erythrobacter</taxon>
    </lineage>
</organism>
<evidence type="ECO:0000313" key="2">
    <source>
        <dbReference type="EMBL" id="ABC64872.1"/>
    </source>
</evidence>
<keyword evidence="3" id="KW-1185">Reference proteome</keyword>
<name>Q2N619_ERYLH</name>
<dbReference type="InterPro" id="IPR029021">
    <property type="entry name" value="Prot-tyrosine_phosphatase-like"/>
</dbReference>
<dbReference type="eggNOG" id="COG3453">
    <property type="taxonomic scope" value="Bacteria"/>
</dbReference>
<dbReference type="HOGENOM" id="CLU_105726_3_0_5"/>
<evidence type="ECO:0000259" key="1">
    <source>
        <dbReference type="Pfam" id="PF04273"/>
    </source>
</evidence>
<dbReference type="Gene3D" id="3.90.190.10">
    <property type="entry name" value="Protein tyrosine phosphatase superfamily"/>
    <property type="match status" value="1"/>
</dbReference>
<dbReference type="SUPFAM" id="SSF52799">
    <property type="entry name" value="(Phosphotyrosine protein) phosphatases II"/>
    <property type="match status" value="1"/>
</dbReference>
<dbReference type="GO" id="GO:0016787">
    <property type="term" value="F:hydrolase activity"/>
    <property type="evidence" value="ECO:0007669"/>
    <property type="project" value="InterPro"/>
</dbReference>
<protein>
    <recommendedName>
        <fullName evidence="1">Beta-lactamase hydrolase-like protein phosphatase-like domain-containing protein</fullName>
    </recommendedName>
</protein>
<dbReference type="AlphaFoldDB" id="Q2N619"/>
<evidence type="ECO:0000313" key="3">
    <source>
        <dbReference type="Proteomes" id="UP000008808"/>
    </source>
</evidence>
<dbReference type="KEGG" id="eli:ELI_13900"/>
<feature type="domain" description="Beta-lactamase hydrolase-like protein phosphatase-like" evidence="1">
    <location>
        <begin position="3"/>
        <end position="111"/>
    </location>
</feature>
<accession>Q2N619</accession>
<dbReference type="InterPro" id="IPR005939">
    <property type="entry name" value="BLH_phosphatase-like"/>
</dbReference>
<dbReference type="EMBL" id="CP000157">
    <property type="protein sequence ID" value="ABC64872.1"/>
    <property type="molecule type" value="Genomic_DNA"/>
</dbReference>